<feature type="modified residue" description="4-aspartylphosphate" evidence="1">
    <location>
        <position position="62"/>
    </location>
</feature>
<dbReference type="SMART" id="SM00448">
    <property type="entry name" value="REC"/>
    <property type="match status" value="1"/>
</dbReference>
<dbReference type="PROSITE" id="PS50110">
    <property type="entry name" value="RESPONSE_REGULATORY"/>
    <property type="match status" value="1"/>
</dbReference>
<name>A0A2T6BD87_9RHOB</name>
<proteinExistence type="predicted"/>
<dbReference type="InterPro" id="IPR001789">
    <property type="entry name" value="Sig_transdc_resp-reg_receiver"/>
</dbReference>
<dbReference type="OrthoDB" id="582170at2"/>
<dbReference type="Proteomes" id="UP000243978">
    <property type="component" value="Unassembled WGS sequence"/>
</dbReference>
<dbReference type="EMBL" id="QBKS01000002">
    <property type="protein sequence ID" value="PTX54033.1"/>
    <property type="molecule type" value="Genomic_DNA"/>
</dbReference>
<keyword evidence="4" id="KW-1185">Reference proteome</keyword>
<dbReference type="SUPFAM" id="SSF52172">
    <property type="entry name" value="CheY-like"/>
    <property type="match status" value="1"/>
</dbReference>
<sequence length="133" mass="14588">MTRHPVLADRTILLAEDEVLISRYLCRVLERAGACVTPVRRAADVEALAHMADRHFDVALLDVSLEDGSVLPAAELLIQRWVPIVFHSGHDQPVLTTGPTAWVRALDKPAPTPEIVDALAAQISLPDMQREIA</sequence>
<dbReference type="Gene3D" id="3.40.50.2300">
    <property type="match status" value="1"/>
</dbReference>
<dbReference type="RefSeq" id="WP_107846403.1">
    <property type="nucleotide sequence ID" value="NZ_QBKS01000002.1"/>
</dbReference>
<gene>
    <name evidence="3" type="ORF">C8N43_2838</name>
</gene>
<dbReference type="AlphaFoldDB" id="A0A2T6BD87"/>
<evidence type="ECO:0000313" key="4">
    <source>
        <dbReference type="Proteomes" id="UP000243978"/>
    </source>
</evidence>
<evidence type="ECO:0000259" key="2">
    <source>
        <dbReference type="PROSITE" id="PS50110"/>
    </source>
</evidence>
<evidence type="ECO:0000313" key="3">
    <source>
        <dbReference type="EMBL" id="PTX54033.1"/>
    </source>
</evidence>
<keyword evidence="1" id="KW-0597">Phosphoprotein</keyword>
<comment type="caution">
    <text evidence="3">The sequence shown here is derived from an EMBL/GenBank/DDBJ whole genome shotgun (WGS) entry which is preliminary data.</text>
</comment>
<protein>
    <submittedName>
        <fullName evidence="3">Response regulator receiver domain-containing protein</fullName>
    </submittedName>
</protein>
<accession>A0A2T6BD87</accession>
<evidence type="ECO:0000256" key="1">
    <source>
        <dbReference type="PROSITE-ProRule" id="PRU00169"/>
    </source>
</evidence>
<dbReference type="InterPro" id="IPR011006">
    <property type="entry name" value="CheY-like_superfamily"/>
</dbReference>
<dbReference type="GO" id="GO:0000160">
    <property type="term" value="P:phosphorelay signal transduction system"/>
    <property type="evidence" value="ECO:0007669"/>
    <property type="project" value="InterPro"/>
</dbReference>
<reference evidence="3 4" key="1">
    <citation type="submission" date="2018-04" db="EMBL/GenBank/DDBJ databases">
        <title>Genomic Encyclopedia of Archaeal and Bacterial Type Strains, Phase II (KMG-II): from individual species to whole genera.</title>
        <authorList>
            <person name="Goeker M."/>
        </authorList>
    </citation>
    <scope>NUCLEOTIDE SEQUENCE [LARGE SCALE GENOMIC DNA]</scope>
    <source>
        <strain evidence="3 4">DSM 100977</strain>
    </source>
</reference>
<organism evidence="3 4">
    <name type="scientific">Litoreibacter ponti</name>
    <dbReference type="NCBI Taxonomy" id="1510457"/>
    <lineage>
        <taxon>Bacteria</taxon>
        <taxon>Pseudomonadati</taxon>
        <taxon>Pseudomonadota</taxon>
        <taxon>Alphaproteobacteria</taxon>
        <taxon>Rhodobacterales</taxon>
        <taxon>Roseobacteraceae</taxon>
        <taxon>Litoreibacter</taxon>
    </lineage>
</organism>
<feature type="domain" description="Response regulatory" evidence="2">
    <location>
        <begin position="11"/>
        <end position="123"/>
    </location>
</feature>